<dbReference type="InterPro" id="IPR011009">
    <property type="entry name" value="Kinase-like_dom_sf"/>
</dbReference>
<feature type="compositionally biased region" description="Basic and acidic residues" evidence="6">
    <location>
        <begin position="40"/>
        <end position="54"/>
    </location>
</feature>
<dbReference type="PANTHER" id="PTHR24056:SF403">
    <property type="entry name" value="CYCLIN-DEPENDENT KINASE G-1"/>
    <property type="match status" value="1"/>
</dbReference>
<keyword evidence="4" id="KW-0067">ATP-binding</keyword>
<evidence type="ECO:0000256" key="3">
    <source>
        <dbReference type="ARBA" id="ARBA00022741"/>
    </source>
</evidence>
<feature type="region of interest" description="Disordered" evidence="6">
    <location>
        <begin position="195"/>
        <end position="252"/>
    </location>
</feature>
<keyword evidence="8" id="KW-1185">Reference proteome</keyword>
<dbReference type="EC" id="2.7.11.23" evidence="1"/>
<keyword evidence="2" id="KW-0597">Phosphoprotein</keyword>
<feature type="compositionally biased region" description="Basic residues" evidence="6">
    <location>
        <begin position="26"/>
        <end position="39"/>
    </location>
</feature>
<evidence type="ECO:0000313" key="7">
    <source>
        <dbReference type="EnsemblPlants" id="ORUFI02G24530.1"/>
    </source>
</evidence>
<proteinExistence type="predicted"/>
<sequence length="441" mass="50156">MAAGSHGGYRGYEVAREREHDVGVSRRSKEHYHHRHPSRHRDSERRRDGGRSGGRELSNGYSHRRDSPRPPPRRRPSEGRTEDREPGEVSGGSGSERSGERPMKTREPRENGVTRVSKEEAKMSPSKKRKQSPVIWDRNGSKRQARDPVRGIREEYEKNRIVDEEEEGYPTMRNVLTSRWADAGDEEENVFVPKKKKSVSPVDSIERGSTKKVTSPESGEVLVYNSVRSSSRSSDSGVLQGSANRDLEVEKGDNIDVEEAADDDYPAGHLLDSDFEGEDCRSVDEFERLNTINEGTYGVVFRVRDKRTGEIVALKKIFRTLGTPDENIWPGYSKLPGATVKFGKQTHNRLRDKFRAVSFTGGPMLSEAGFDLLNRLLTYDPEKRISAEDALNHEWFRELPLPRSKDFMPTFPALNEQDRLTKNNVEAQDLSWLSSIFEGWK</sequence>
<protein>
    <recommendedName>
        <fullName evidence="1">[RNA-polymerase]-subunit kinase</fullName>
        <ecNumber evidence="1">2.7.11.23</ecNumber>
    </recommendedName>
</protein>
<evidence type="ECO:0000256" key="4">
    <source>
        <dbReference type="ARBA" id="ARBA00022840"/>
    </source>
</evidence>
<feature type="compositionally biased region" description="Basic and acidic residues" evidence="6">
    <location>
        <begin position="144"/>
        <end position="157"/>
    </location>
</feature>
<organism evidence="7 8">
    <name type="scientific">Oryza rufipogon</name>
    <name type="common">Brownbeard rice</name>
    <name type="synonym">Asian wild rice</name>
    <dbReference type="NCBI Taxonomy" id="4529"/>
    <lineage>
        <taxon>Eukaryota</taxon>
        <taxon>Viridiplantae</taxon>
        <taxon>Streptophyta</taxon>
        <taxon>Embryophyta</taxon>
        <taxon>Tracheophyta</taxon>
        <taxon>Spermatophyta</taxon>
        <taxon>Magnoliopsida</taxon>
        <taxon>Liliopsida</taxon>
        <taxon>Poales</taxon>
        <taxon>Poaceae</taxon>
        <taxon>BOP clade</taxon>
        <taxon>Oryzoideae</taxon>
        <taxon>Oryzeae</taxon>
        <taxon>Oryzinae</taxon>
        <taxon>Oryza</taxon>
    </lineage>
</organism>
<dbReference type="GO" id="GO:0005634">
    <property type="term" value="C:nucleus"/>
    <property type="evidence" value="ECO:0007669"/>
    <property type="project" value="TreeGrafter"/>
</dbReference>
<accession>A0A0E0NHF5</accession>
<dbReference type="InterPro" id="IPR050108">
    <property type="entry name" value="CDK"/>
</dbReference>
<name>A0A0E0NHF5_ORYRU</name>
<dbReference type="Gene3D" id="3.30.200.20">
    <property type="entry name" value="Phosphorylase Kinase, domain 1"/>
    <property type="match status" value="1"/>
</dbReference>
<evidence type="ECO:0000256" key="5">
    <source>
        <dbReference type="ARBA" id="ARBA00049280"/>
    </source>
</evidence>
<keyword evidence="3" id="KW-0547">Nucleotide-binding</keyword>
<dbReference type="Gramene" id="ORUFI02G24530.1">
    <property type="protein sequence ID" value="ORUFI02G24530.1"/>
    <property type="gene ID" value="ORUFI02G24530"/>
</dbReference>
<feature type="compositionally biased region" description="Basic and acidic residues" evidence="6">
    <location>
        <begin position="97"/>
        <end position="122"/>
    </location>
</feature>
<dbReference type="eggNOG" id="KOG0663">
    <property type="taxonomic scope" value="Eukaryota"/>
</dbReference>
<evidence type="ECO:0000256" key="6">
    <source>
        <dbReference type="SAM" id="MobiDB-lite"/>
    </source>
</evidence>
<feature type="compositionally biased region" description="Basic and acidic residues" evidence="6">
    <location>
        <begin position="75"/>
        <end position="87"/>
    </location>
</feature>
<reference evidence="7" key="2">
    <citation type="submission" date="2015-06" db="UniProtKB">
        <authorList>
            <consortium name="EnsemblPlants"/>
        </authorList>
    </citation>
    <scope>IDENTIFICATION</scope>
</reference>
<evidence type="ECO:0000313" key="8">
    <source>
        <dbReference type="Proteomes" id="UP000008022"/>
    </source>
</evidence>
<feature type="compositionally biased region" description="Gly residues" evidence="6">
    <location>
        <begin position="1"/>
        <end position="10"/>
    </location>
</feature>
<reference evidence="8" key="1">
    <citation type="submission" date="2013-06" db="EMBL/GenBank/DDBJ databases">
        <authorList>
            <person name="Zhao Q."/>
        </authorList>
    </citation>
    <scope>NUCLEOTIDE SEQUENCE</scope>
    <source>
        <strain evidence="8">cv. W1943</strain>
    </source>
</reference>
<dbReference type="GO" id="GO:0008353">
    <property type="term" value="F:RNA polymerase II CTD heptapeptide repeat kinase activity"/>
    <property type="evidence" value="ECO:0007669"/>
    <property type="project" value="UniProtKB-EC"/>
</dbReference>
<dbReference type="PANTHER" id="PTHR24056">
    <property type="entry name" value="CELL DIVISION PROTEIN KINASE"/>
    <property type="match status" value="1"/>
</dbReference>
<feature type="compositionally biased region" description="Basic and acidic residues" evidence="6">
    <location>
        <begin position="13"/>
        <end position="24"/>
    </location>
</feature>
<dbReference type="STRING" id="4529.A0A0E0NHF5"/>
<feature type="compositionally biased region" description="Low complexity" evidence="6">
    <location>
        <begin position="226"/>
        <end position="242"/>
    </location>
</feature>
<feature type="region of interest" description="Disordered" evidence="6">
    <location>
        <begin position="1"/>
        <end position="157"/>
    </location>
</feature>
<evidence type="ECO:0000256" key="2">
    <source>
        <dbReference type="ARBA" id="ARBA00022553"/>
    </source>
</evidence>
<dbReference type="GO" id="GO:0007346">
    <property type="term" value="P:regulation of mitotic cell cycle"/>
    <property type="evidence" value="ECO:0007669"/>
    <property type="project" value="TreeGrafter"/>
</dbReference>
<dbReference type="HOGENOM" id="CLU_621723_0_0_1"/>
<dbReference type="Gene3D" id="1.10.510.10">
    <property type="entry name" value="Transferase(Phosphotransferase) domain 1"/>
    <property type="match status" value="1"/>
</dbReference>
<dbReference type="SUPFAM" id="SSF56112">
    <property type="entry name" value="Protein kinase-like (PK-like)"/>
    <property type="match status" value="2"/>
</dbReference>
<dbReference type="AlphaFoldDB" id="A0A0E0NHF5"/>
<dbReference type="EnsemblPlants" id="ORUFI02G24530.1">
    <property type="protein sequence ID" value="ORUFI02G24530.1"/>
    <property type="gene ID" value="ORUFI02G24530"/>
</dbReference>
<dbReference type="Proteomes" id="UP000008022">
    <property type="component" value="Unassembled WGS sequence"/>
</dbReference>
<dbReference type="GO" id="GO:0005524">
    <property type="term" value="F:ATP binding"/>
    <property type="evidence" value="ECO:0007669"/>
    <property type="project" value="UniProtKB-KW"/>
</dbReference>
<comment type="catalytic activity">
    <reaction evidence="5">
        <text>[DNA-directed RNA polymerase] + ATP = phospho-[DNA-directed RNA polymerase] + ADP + H(+)</text>
        <dbReference type="Rhea" id="RHEA:10216"/>
        <dbReference type="Rhea" id="RHEA-COMP:11321"/>
        <dbReference type="Rhea" id="RHEA-COMP:11322"/>
        <dbReference type="ChEBI" id="CHEBI:15378"/>
        <dbReference type="ChEBI" id="CHEBI:30616"/>
        <dbReference type="ChEBI" id="CHEBI:43176"/>
        <dbReference type="ChEBI" id="CHEBI:68546"/>
        <dbReference type="ChEBI" id="CHEBI:456216"/>
        <dbReference type="EC" id="2.7.11.23"/>
    </reaction>
</comment>
<evidence type="ECO:0000256" key="1">
    <source>
        <dbReference type="ARBA" id="ARBA00012409"/>
    </source>
</evidence>